<dbReference type="EMBL" id="BLJY01000006">
    <property type="protein sequence ID" value="GFF16785.1"/>
    <property type="molecule type" value="Genomic_DNA"/>
</dbReference>
<accession>A0A5M3Z0M5</accession>
<organism evidence="1 2">
    <name type="scientific">Aspergillus terreus</name>
    <dbReference type="NCBI Taxonomy" id="33178"/>
    <lineage>
        <taxon>Eukaryota</taxon>
        <taxon>Fungi</taxon>
        <taxon>Dikarya</taxon>
        <taxon>Ascomycota</taxon>
        <taxon>Pezizomycotina</taxon>
        <taxon>Eurotiomycetes</taxon>
        <taxon>Eurotiomycetidae</taxon>
        <taxon>Eurotiales</taxon>
        <taxon>Aspergillaceae</taxon>
        <taxon>Aspergillus</taxon>
        <taxon>Aspergillus subgen. Circumdati</taxon>
    </lineage>
</organism>
<reference evidence="1 2" key="1">
    <citation type="submission" date="2020-01" db="EMBL/GenBank/DDBJ databases">
        <title>Aspergillus terreus IFO 6365 whole genome shotgun sequence.</title>
        <authorList>
            <person name="Kanamasa S."/>
            <person name="Takahashi H."/>
        </authorList>
    </citation>
    <scope>NUCLEOTIDE SEQUENCE [LARGE SCALE GENOMIC DNA]</scope>
    <source>
        <strain evidence="1 2">IFO 6365</strain>
    </source>
</reference>
<protein>
    <submittedName>
        <fullName evidence="1">Uncharacterized protein</fullName>
    </submittedName>
</protein>
<dbReference type="AlphaFoldDB" id="A0A5M3Z0M5"/>
<proteinExistence type="predicted"/>
<dbReference type="OrthoDB" id="5282826at2759"/>
<dbReference type="Proteomes" id="UP000452235">
    <property type="component" value="Unassembled WGS sequence"/>
</dbReference>
<gene>
    <name evidence="1" type="ORF">ATEIFO6365_0006012200</name>
</gene>
<keyword evidence="2" id="KW-1185">Reference proteome</keyword>
<comment type="caution">
    <text evidence="1">The sequence shown here is derived from an EMBL/GenBank/DDBJ whole genome shotgun (WGS) entry which is preliminary data.</text>
</comment>
<evidence type="ECO:0000313" key="2">
    <source>
        <dbReference type="Proteomes" id="UP000452235"/>
    </source>
</evidence>
<name>A0A5M3Z0M5_ASPTE</name>
<sequence length="67" mass="7485">MSQPWKPFWPPAPANIFVNPNLNVVCSSKGALPHDTKFADGTKVMRLDDIKSFLVDVAEKKVTEQTK</sequence>
<evidence type="ECO:0000313" key="1">
    <source>
        <dbReference type="EMBL" id="GFF16785.1"/>
    </source>
</evidence>